<gene>
    <name evidence="4" type="ORF">ACJRO7_031907</name>
</gene>
<dbReference type="PANTHER" id="PTHR47447">
    <property type="entry name" value="OS03G0856100 PROTEIN"/>
    <property type="match status" value="1"/>
</dbReference>
<feature type="repeat" description="PPR" evidence="3">
    <location>
        <begin position="124"/>
        <end position="158"/>
    </location>
</feature>
<sequence length="457" mass="51188">MRRCCKSGTLTLDEAADYFQTLVWCQPIVPVDTFNHVLSVVFMIKRYSDMITMHEEMSCAGVKPDLWALNILINSRCHLGMMNWGFGVFCEIVKRSFKPDDVTFTTLVKGLYKLTLRRFNGVGGSSLYSALIRELCKTREVALVLELHKRMKKRKIQVAELTCTVIVGALCRAELIDDALELFCDQISQRTDPDAMLYNSVINGLSDLITYSSLIHALCQAGRWTEANRMLHLLTEDGISPDVVTFSILIDGLCKTGKVIEAGAVQKGVEPNAYTYSILINGLSLAGRLDDAAKIFHLIEDKGMNHDVVAYEILINGYMKQLSTYQIVLDCLCKTGHIDQAMDLYRSLNNAGFEPSVEVFNILIDGFCRAGKIKAGLVPNVVIYNSLINGLVKERMITEADKLFLNMHAGKGSLPRFHFEMRARKLSPNDAVVSGLLYFVPVDARCREFIEWLPNAS</sequence>
<evidence type="ECO:0000313" key="4">
    <source>
        <dbReference type="EMBL" id="KAL3727078.1"/>
    </source>
</evidence>
<name>A0ABD3JI92_EUCGL</name>
<evidence type="ECO:0000256" key="2">
    <source>
        <dbReference type="ARBA" id="ARBA00022737"/>
    </source>
</evidence>
<evidence type="ECO:0000313" key="5">
    <source>
        <dbReference type="Proteomes" id="UP001634007"/>
    </source>
</evidence>
<proteinExistence type="inferred from homology"/>
<dbReference type="InterPro" id="IPR002885">
    <property type="entry name" value="PPR_rpt"/>
</dbReference>
<dbReference type="PROSITE" id="PS51375">
    <property type="entry name" value="PPR"/>
    <property type="match status" value="5"/>
</dbReference>
<dbReference type="Pfam" id="PF12854">
    <property type="entry name" value="PPR_1"/>
    <property type="match status" value="2"/>
</dbReference>
<dbReference type="Pfam" id="PF13041">
    <property type="entry name" value="PPR_2"/>
    <property type="match status" value="3"/>
</dbReference>
<dbReference type="PANTHER" id="PTHR47447:SF28">
    <property type="entry name" value="PENTACOTRIPEPTIDE-REPEAT REGION OF PRORP DOMAIN-CONTAINING PROTEIN"/>
    <property type="match status" value="1"/>
</dbReference>
<dbReference type="Pfam" id="PF01535">
    <property type="entry name" value="PPR"/>
    <property type="match status" value="2"/>
</dbReference>
<organism evidence="4 5">
    <name type="scientific">Eucalyptus globulus</name>
    <name type="common">Tasmanian blue gum</name>
    <dbReference type="NCBI Taxonomy" id="34317"/>
    <lineage>
        <taxon>Eukaryota</taxon>
        <taxon>Viridiplantae</taxon>
        <taxon>Streptophyta</taxon>
        <taxon>Embryophyta</taxon>
        <taxon>Tracheophyta</taxon>
        <taxon>Spermatophyta</taxon>
        <taxon>Magnoliopsida</taxon>
        <taxon>eudicotyledons</taxon>
        <taxon>Gunneridae</taxon>
        <taxon>Pentapetalae</taxon>
        <taxon>rosids</taxon>
        <taxon>malvids</taxon>
        <taxon>Myrtales</taxon>
        <taxon>Myrtaceae</taxon>
        <taxon>Myrtoideae</taxon>
        <taxon>Eucalypteae</taxon>
        <taxon>Eucalyptus</taxon>
    </lineage>
</organism>
<dbReference type="NCBIfam" id="TIGR00756">
    <property type="entry name" value="PPR"/>
    <property type="match status" value="7"/>
</dbReference>
<accession>A0ABD3JI92</accession>
<feature type="repeat" description="PPR" evidence="3">
    <location>
        <begin position="272"/>
        <end position="306"/>
    </location>
</feature>
<comment type="caution">
    <text evidence="4">The sequence shown here is derived from an EMBL/GenBank/DDBJ whole genome shotgun (WGS) entry which is preliminary data.</text>
</comment>
<feature type="repeat" description="PPR" evidence="3">
    <location>
        <begin position="380"/>
        <end position="415"/>
    </location>
</feature>
<dbReference type="EMBL" id="JBJKBG010000008">
    <property type="protein sequence ID" value="KAL3727078.1"/>
    <property type="molecule type" value="Genomic_DNA"/>
</dbReference>
<keyword evidence="5" id="KW-1185">Reference proteome</keyword>
<dbReference type="AlphaFoldDB" id="A0ABD3JI92"/>
<feature type="repeat" description="PPR" evidence="3">
    <location>
        <begin position="321"/>
        <end position="355"/>
    </location>
</feature>
<keyword evidence="2" id="KW-0677">Repeat</keyword>
<dbReference type="Proteomes" id="UP001634007">
    <property type="component" value="Unassembled WGS sequence"/>
</dbReference>
<dbReference type="Gene3D" id="1.25.40.10">
    <property type="entry name" value="Tetratricopeptide repeat domain"/>
    <property type="match status" value="6"/>
</dbReference>
<evidence type="ECO:0000256" key="3">
    <source>
        <dbReference type="PROSITE-ProRule" id="PRU00708"/>
    </source>
</evidence>
<evidence type="ECO:0000256" key="1">
    <source>
        <dbReference type="ARBA" id="ARBA00007626"/>
    </source>
</evidence>
<comment type="similarity">
    <text evidence="1">Belongs to the PPR family. P subfamily.</text>
</comment>
<protein>
    <recommendedName>
        <fullName evidence="6">Pentatricopeptide repeat-containing protein</fullName>
    </recommendedName>
</protein>
<evidence type="ECO:0008006" key="6">
    <source>
        <dbReference type="Google" id="ProtNLM"/>
    </source>
</evidence>
<reference evidence="4 5" key="1">
    <citation type="submission" date="2024-11" db="EMBL/GenBank/DDBJ databases">
        <title>Chromosome-level genome assembly of Eucalyptus globulus Labill. provides insights into its genome evolution.</title>
        <authorList>
            <person name="Li X."/>
        </authorList>
    </citation>
    <scope>NUCLEOTIDE SEQUENCE [LARGE SCALE GENOMIC DNA]</scope>
    <source>
        <strain evidence="4">CL2024</strain>
        <tissue evidence="4">Fresh tender leaves</tissue>
    </source>
</reference>
<feature type="repeat" description="PPR" evidence="3">
    <location>
        <begin position="207"/>
        <end position="241"/>
    </location>
</feature>
<dbReference type="InterPro" id="IPR011990">
    <property type="entry name" value="TPR-like_helical_dom_sf"/>
</dbReference>